<dbReference type="RefSeq" id="WP_092443836.1">
    <property type="nucleotide sequence ID" value="NZ_LT629774.1"/>
</dbReference>
<dbReference type="Proteomes" id="UP000198963">
    <property type="component" value="Chromosome I"/>
</dbReference>
<proteinExistence type="predicted"/>
<evidence type="ECO:0000313" key="2">
    <source>
        <dbReference type="EMBL" id="SDR91342.1"/>
    </source>
</evidence>
<evidence type="ECO:0000256" key="1">
    <source>
        <dbReference type="SAM" id="SignalP"/>
    </source>
</evidence>
<dbReference type="AlphaFoldDB" id="A0A1H1MXG3"/>
<sequence length="432" mass="48208">MLKSFIKLFAVITIIMVVISCSTDTEYDSLVAGEDFTGTNIRVLSIDTFSVTLSTMKFDSITTSTSGRLLIGQYNDDDMGIINTSAYVQASPSAYYLSNDAILDSVGLILGYDTYYYNDTTQVATLNIHKLTDKMTTDDTYFYNTTETAYENTPLLSTTYVPTPSNDSLYLTLPYDFGEELFNGIRDNLITDQESLHQQLKGLTIQPGADDNGSIIGFSTDTGESYLRFYYTIPDEVETDEYTYDMTINTYYNHIESDVTGLPLEAITSQEDNLTSEESGNISYNQAGTGYVTRIEFPSIKDLYNIDGEGTILEATLYIEPNSESHSDIQPLSETLLLYTIDQNNDLASQVSNSVDVVTATTTDIDSEFNQVAFTVPVIDFIDQKLSESPETEDALILIPTDYNSTINKIIFNDSQRSNFNTKLVLTYAIYE</sequence>
<dbReference type="EMBL" id="LT629774">
    <property type="protein sequence ID" value="SDR91342.1"/>
    <property type="molecule type" value="Genomic_DNA"/>
</dbReference>
<name>A0A1H1MXG3_9FLAO</name>
<evidence type="ECO:0000313" key="3">
    <source>
        <dbReference type="Proteomes" id="UP000198963"/>
    </source>
</evidence>
<feature type="chain" id="PRO_5009254980" description="DUF4270 domain-containing protein" evidence="1">
    <location>
        <begin position="24"/>
        <end position="432"/>
    </location>
</feature>
<reference evidence="2 3" key="1">
    <citation type="submission" date="2016-10" db="EMBL/GenBank/DDBJ databases">
        <authorList>
            <person name="Varghese N."/>
            <person name="Submissions S."/>
        </authorList>
    </citation>
    <scope>NUCLEOTIDE SEQUENCE [LARGE SCALE GENOMIC DNA]</scope>
    <source>
        <strain evidence="2 3">RHA_55</strain>
    </source>
</reference>
<keyword evidence="1" id="KW-0732">Signal</keyword>
<dbReference type="Pfam" id="PF14092">
    <property type="entry name" value="DUF4270"/>
    <property type="match status" value="1"/>
</dbReference>
<accession>A0A1H1MXG3</accession>
<dbReference type="PROSITE" id="PS51257">
    <property type="entry name" value="PROKAR_LIPOPROTEIN"/>
    <property type="match status" value="1"/>
</dbReference>
<organism evidence="2 3">
    <name type="scientific">Winogradskyella sediminis</name>
    <dbReference type="NCBI Taxonomy" id="1382466"/>
    <lineage>
        <taxon>Bacteria</taxon>
        <taxon>Pseudomonadati</taxon>
        <taxon>Bacteroidota</taxon>
        <taxon>Flavobacteriia</taxon>
        <taxon>Flavobacteriales</taxon>
        <taxon>Flavobacteriaceae</taxon>
        <taxon>Winogradskyella</taxon>
    </lineage>
</organism>
<dbReference type="InterPro" id="IPR025366">
    <property type="entry name" value="DUF4270"/>
</dbReference>
<gene>
    <name evidence="2" type="ORF">SAMN04489797_0449</name>
</gene>
<feature type="signal peptide" evidence="1">
    <location>
        <begin position="1"/>
        <end position="23"/>
    </location>
</feature>
<dbReference type="STRING" id="1249933.SAMN04489797_0449"/>
<protein>
    <recommendedName>
        <fullName evidence="4">DUF4270 domain-containing protein</fullName>
    </recommendedName>
</protein>
<evidence type="ECO:0008006" key="4">
    <source>
        <dbReference type="Google" id="ProtNLM"/>
    </source>
</evidence>
<keyword evidence="3" id="KW-1185">Reference proteome</keyword>